<dbReference type="InterPro" id="IPR042096">
    <property type="entry name" value="Dihydro-acid_dehy_C"/>
</dbReference>
<dbReference type="InterPro" id="IPR052352">
    <property type="entry name" value="Sugar_Degrad_Dehydratases"/>
</dbReference>
<sequence length="572" mass="60772">MSDQLRSSNWFAQTGKLGFYHRSHTKSEGFPDDMFSGKPVIGIGASWSDLAPCNAHLHDLAQSVKAGIYEAGGFPFEFPTMALGETLMRPSAMLYRNLAAMEIEELIRSNPLDGVVLLTGCDKTTPAAIMGALSVDLPTIILTGGPMMNGVFRGETVGSGTDLWRFSEDVRAGVMTQEDFVSSEACVSRSVGHCTTMGTASTMACLAEALGLVPSGTSTIPATDGARRSAAQLAGRQIVSLVAKDLRPSSILSRESFENAIVANVALGGSTNAIIHLLAIAGRAEIDLELEDFDRLGLAIPTLVDLKPSGRFLMADFHGAGGLPALLSEISEFLHLGARTVSSRTLGEDIANAKNWNQTVIRKVDAPLLPPGNGSVVLFGNLAPNGAVLKLSAADPNLCVHRGSALVFDSIEEYNSTIDQEDFIVDPNSVLILRNAGPKGYPGMPEVGNLAIPKSLVKQGLRDMVRISDARMSGTSFGTVVLHVAPESASGGPLSLVQNGDSIFLDVPNRTLSLEVSEAELLKRREEKSPFNPDDSGGYVSLYRTHVMGAETGADFDFLRGRRGSDVPRRST</sequence>
<evidence type="ECO:0000256" key="1">
    <source>
        <dbReference type="ARBA" id="ARBA00006486"/>
    </source>
</evidence>
<dbReference type="Pfam" id="PF24877">
    <property type="entry name" value="ILV_EDD_C"/>
    <property type="match status" value="1"/>
</dbReference>
<dbReference type="RefSeq" id="WP_052605935.1">
    <property type="nucleotide sequence ID" value="NZ_JXYS01000073.1"/>
</dbReference>
<dbReference type="AlphaFoldDB" id="A0A0D8HFS4"/>
<evidence type="ECO:0000313" key="10">
    <source>
        <dbReference type="EMBL" id="KJF16820.1"/>
    </source>
</evidence>
<evidence type="ECO:0000256" key="2">
    <source>
        <dbReference type="ARBA" id="ARBA00022714"/>
    </source>
</evidence>
<evidence type="ECO:0000259" key="9">
    <source>
        <dbReference type="Pfam" id="PF24877"/>
    </source>
</evidence>
<evidence type="ECO:0000256" key="4">
    <source>
        <dbReference type="ARBA" id="ARBA00023004"/>
    </source>
</evidence>
<gene>
    <name evidence="10" type="primary">araC</name>
    <name evidence="10" type="ORF">AXFE_23210</name>
</gene>
<dbReference type="InterPro" id="IPR037237">
    <property type="entry name" value="IlvD/EDD_N"/>
</dbReference>
<evidence type="ECO:0000256" key="6">
    <source>
        <dbReference type="ARBA" id="ARBA00023239"/>
    </source>
</evidence>
<dbReference type="NCBIfam" id="NF009560">
    <property type="entry name" value="PRK13017.1"/>
    <property type="match status" value="1"/>
</dbReference>
<dbReference type="SUPFAM" id="SSF52016">
    <property type="entry name" value="LeuD/IlvD-like"/>
    <property type="match status" value="1"/>
</dbReference>
<dbReference type="FunFam" id="3.50.30.80:FF:000001">
    <property type="entry name" value="Dihydroxy-acid dehydratase"/>
    <property type="match status" value="1"/>
</dbReference>
<keyword evidence="7" id="KW-0028">Amino-acid biosynthesis</keyword>
<keyword evidence="2" id="KW-0001">2Fe-2S</keyword>
<proteinExistence type="inferred from homology"/>
<comment type="similarity">
    <text evidence="1">Belongs to the IlvD/Edd family.</text>
</comment>
<dbReference type="InterPro" id="IPR020558">
    <property type="entry name" value="DiOHA_6PGluconate_deHydtase_CS"/>
</dbReference>
<dbReference type="InterPro" id="IPR000581">
    <property type="entry name" value="ILV_EDD_N"/>
</dbReference>
<dbReference type="GO" id="GO:0051537">
    <property type="term" value="F:2 iron, 2 sulfur cluster binding"/>
    <property type="evidence" value="ECO:0007669"/>
    <property type="project" value="UniProtKB-KW"/>
</dbReference>
<evidence type="ECO:0000256" key="3">
    <source>
        <dbReference type="ARBA" id="ARBA00022723"/>
    </source>
</evidence>
<dbReference type="Proteomes" id="UP000032360">
    <property type="component" value="Unassembled WGS sequence"/>
</dbReference>
<dbReference type="PANTHER" id="PTHR43183">
    <property type="entry name" value="HYPOTHETICAL DIHYDROXYACID DEHYDRATASE (EUROFUNG)-RELATED"/>
    <property type="match status" value="1"/>
</dbReference>
<dbReference type="NCBIfam" id="NF004784">
    <property type="entry name" value="PRK06131.1"/>
    <property type="match status" value="1"/>
</dbReference>
<name>A0A0D8HFS4_9ACTN</name>
<dbReference type="PATRIC" id="fig|1280514.3.peg.3055"/>
<dbReference type="EMBL" id="JXYS01000073">
    <property type="protein sequence ID" value="KJF16820.1"/>
    <property type="molecule type" value="Genomic_DNA"/>
</dbReference>
<dbReference type="GO" id="GO:0046872">
    <property type="term" value="F:metal ion binding"/>
    <property type="evidence" value="ECO:0007669"/>
    <property type="project" value="UniProtKB-KW"/>
</dbReference>
<dbReference type="EC" id="4.2.1.25" evidence="10"/>
<dbReference type="InterPro" id="IPR056740">
    <property type="entry name" value="ILV_EDD_C"/>
</dbReference>
<dbReference type="PROSITE" id="PS00886">
    <property type="entry name" value="ILVD_EDD_1"/>
    <property type="match status" value="1"/>
</dbReference>
<dbReference type="SUPFAM" id="SSF143975">
    <property type="entry name" value="IlvD/EDD N-terminal domain-like"/>
    <property type="match status" value="1"/>
</dbReference>
<dbReference type="OrthoDB" id="9807077at2"/>
<dbReference type="GO" id="GO:0009082">
    <property type="term" value="P:branched-chain amino acid biosynthetic process"/>
    <property type="evidence" value="ECO:0007669"/>
    <property type="project" value="UniProtKB-KW"/>
</dbReference>
<accession>A0A0D8HFS4</accession>
<evidence type="ECO:0000256" key="7">
    <source>
        <dbReference type="ARBA" id="ARBA00023304"/>
    </source>
</evidence>
<dbReference type="Pfam" id="PF00920">
    <property type="entry name" value="ILVD_EDD_N"/>
    <property type="match status" value="1"/>
</dbReference>
<keyword evidence="3" id="KW-0479">Metal-binding</keyword>
<organism evidence="10 11">
    <name type="scientific">Acidithrix ferrooxidans</name>
    <dbReference type="NCBI Taxonomy" id="1280514"/>
    <lineage>
        <taxon>Bacteria</taxon>
        <taxon>Bacillati</taxon>
        <taxon>Actinomycetota</taxon>
        <taxon>Acidimicrobiia</taxon>
        <taxon>Acidimicrobiales</taxon>
        <taxon>Acidimicrobiaceae</taxon>
        <taxon>Acidithrix</taxon>
    </lineage>
</organism>
<keyword evidence="7" id="KW-0100">Branched-chain amino acid biosynthesis</keyword>
<keyword evidence="5" id="KW-0411">Iron-sulfur</keyword>
<keyword evidence="4" id="KW-0408">Iron</keyword>
<evidence type="ECO:0000313" key="11">
    <source>
        <dbReference type="Proteomes" id="UP000032360"/>
    </source>
</evidence>
<reference evidence="10 11" key="1">
    <citation type="submission" date="2015-01" db="EMBL/GenBank/DDBJ databases">
        <title>Draft genome of the acidophilic iron oxidizer Acidithrix ferrooxidans strain Py-F3.</title>
        <authorList>
            <person name="Poehlein A."/>
            <person name="Eisen S."/>
            <person name="Schloemann M."/>
            <person name="Johnson B.D."/>
            <person name="Daniel R."/>
            <person name="Muehling M."/>
        </authorList>
    </citation>
    <scope>NUCLEOTIDE SEQUENCE [LARGE SCALE GENOMIC DNA]</scope>
    <source>
        <strain evidence="10 11">Py-F3</strain>
    </source>
</reference>
<protein>
    <submittedName>
        <fullName evidence="10">L-arabonate dehydratase</fullName>
        <ecNumber evidence="10">4.2.1.25</ecNumber>
    </submittedName>
</protein>
<dbReference type="Gene3D" id="3.50.30.80">
    <property type="entry name" value="IlvD/EDD C-terminal domain-like"/>
    <property type="match status" value="1"/>
</dbReference>
<comment type="caution">
    <text evidence="10">The sequence shown here is derived from an EMBL/GenBank/DDBJ whole genome shotgun (WGS) entry which is preliminary data.</text>
</comment>
<feature type="domain" description="Dihydroxy-acid/6-phosphogluconate dehydratase C-terminal" evidence="9">
    <location>
        <begin position="360"/>
        <end position="554"/>
    </location>
</feature>
<keyword evidence="6 10" id="KW-0456">Lyase</keyword>
<feature type="domain" description="Dihydroxy-acid/6-phosphogluconate dehydratase N-terminal" evidence="8">
    <location>
        <begin position="38"/>
        <end position="348"/>
    </location>
</feature>
<dbReference type="GO" id="GO:0050020">
    <property type="term" value="F:L-arabinonate dehydratase activity"/>
    <property type="evidence" value="ECO:0007669"/>
    <property type="project" value="UniProtKB-EC"/>
</dbReference>
<dbReference type="PANTHER" id="PTHR43183:SF1">
    <property type="entry name" value="HYPOTHETICAL DIHYDROXY-ACID DEHYDRATASE (EUROFUNG)-RELATED"/>
    <property type="match status" value="1"/>
</dbReference>
<dbReference type="STRING" id="1280514.AXFE_23210"/>
<keyword evidence="11" id="KW-1185">Reference proteome</keyword>
<evidence type="ECO:0000259" key="8">
    <source>
        <dbReference type="Pfam" id="PF00920"/>
    </source>
</evidence>
<evidence type="ECO:0000256" key="5">
    <source>
        <dbReference type="ARBA" id="ARBA00023014"/>
    </source>
</evidence>